<dbReference type="Pfam" id="PF04264">
    <property type="entry name" value="YceI"/>
    <property type="match status" value="1"/>
</dbReference>
<evidence type="ECO:0000313" key="3">
    <source>
        <dbReference type="EMBL" id="MBM9468205.1"/>
    </source>
</evidence>
<dbReference type="SUPFAM" id="SSF101874">
    <property type="entry name" value="YceI-like"/>
    <property type="match status" value="1"/>
</dbReference>
<name>A0A939BZI9_9ACTN</name>
<sequence>MSTPTTAPTLTGTWTADPVHSDVSFKVRHMAVGKARGAFTLVGGTLAFTGEDLATGTVTAAIDATSVDTNNEQRDQHVLSPDFLDAANFATIDFVSTGVREADGDEFVLDGELTIRGTTKPVELEVEYLGVTVDAYGAERLGFSAKTSISRKDYGVSFSAAFGAGNSVVADKVEIDLELEFVKDTV</sequence>
<evidence type="ECO:0000259" key="2">
    <source>
        <dbReference type="SMART" id="SM00867"/>
    </source>
</evidence>
<dbReference type="EMBL" id="JAERWK010000016">
    <property type="protein sequence ID" value="MBM9468205.1"/>
    <property type="molecule type" value="Genomic_DNA"/>
</dbReference>
<reference evidence="3" key="1">
    <citation type="submission" date="2021-01" db="EMBL/GenBank/DDBJ databases">
        <title>YIM 132084 draft genome.</title>
        <authorList>
            <person name="An D."/>
        </authorList>
    </citation>
    <scope>NUCLEOTIDE SEQUENCE</scope>
    <source>
        <strain evidence="3">YIM 132084</strain>
    </source>
</reference>
<gene>
    <name evidence="3" type="ORF">JL106_13040</name>
</gene>
<protein>
    <submittedName>
        <fullName evidence="3">YceI family protein</fullName>
    </submittedName>
</protein>
<evidence type="ECO:0000256" key="1">
    <source>
        <dbReference type="ARBA" id="ARBA00008812"/>
    </source>
</evidence>
<accession>A0A939BZI9</accession>
<dbReference type="Proteomes" id="UP000663792">
    <property type="component" value="Unassembled WGS sequence"/>
</dbReference>
<dbReference type="PANTHER" id="PTHR34406:SF1">
    <property type="entry name" value="PROTEIN YCEI"/>
    <property type="match status" value="1"/>
</dbReference>
<dbReference type="SMART" id="SM00867">
    <property type="entry name" value="YceI"/>
    <property type="match status" value="1"/>
</dbReference>
<comment type="caution">
    <text evidence="3">The sequence shown here is derived from an EMBL/GenBank/DDBJ whole genome shotgun (WGS) entry which is preliminary data.</text>
</comment>
<proteinExistence type="inferred from homology"/>
<comment type="similarity">
    <text evidence="1">Belongs to the UPF0312 family.</text>
</comment>
<organism evidence="3 4">
    <name type="scientific">Nakamurella leprariae</name>
    <dbReference type="NCBI Taxonomy" id="2803911"/>
    <lineage>
        <taxon>Bacteria</taxon>
        <taxon>Bacillati</taxon>
        <taxon>Actinomycetota</taxon>
        <taxon>Actinomycetes</taxon>
        <taxon>Nakamurellales</taxon>
        <taxon>Nakamurellaceae</taxon>
        <taxon>Nakamurella</taxon>
    </lineage>
</organism>
<dbReference type="PANTHER" id="PTHR34406">
    <property type="entry name" value="PROTEIN YCEI"/>
    <property type="match status" value="1"/>
</dbReference>
<dbReference type="AlphaFoldDB" id="A0A939BZI9"/>
<dbReference type="RefSeq" id="WP_205261145.1">
    <property type="nucleotide sequence ID" value="NZ_JAERWK010000016.1"/>
</dbReference>
<evidence type="ECO:0000313" key="4">
    <source>
        <dbReference type="Proteomes" id="UP000663792"/>
    </source>
</evidence>
<keyword evidence="4" id="KW-1185">Reference proteome</keyword>
<dbReference type="InterPro" id="IPR007372">
    <property type="entry name" value="Lipid/polyisoprenoid-bd_YceI"/>
</dbReference>
<dbReference type="InterPro" id="IPR036761">
    <property type="entry name" value="TTHA0802/YceI-like_sf"/>
</dbReference>
<dbReference type="Gene3D" id="2.40.128.110">
    <property type="entry name" value="Lipid/polyisoprenoid-binding, YceI-like"/>
    <property type="match status" value="1"/>
</dbReference>
<feature type="domain" description="Lipid/polyisoprenoid-binding YceI-like" evidence="2">
    <location>
        <begin position="13"/>
        <end position="182"/>
    </location>
</feature>